<dbReference type="InterPro" id="IPR004358">
    <property type="entry name" value="Sig_transdc_His_kin-like_C"/>
</dbReference>
<evidence type="ECO:0000256" key="4">
    <source>
        <dbReference type="ARBA" id="ARBA00022475"/>
    </source>
</evidence>
<keyword evidence="5" id="KW-0597">Phosphoprotein</keyword>
<dbReference type="Pfam" id="PF02518">
    <property type="entry name" value="HATPase_c"/>
    <property type="match status" value="1"/>
</dbReference>
<comment type="catalytic activity">
    <reaction evidence="1">
        <text>ATP + protein L-histidine = ADP + protein N-phospho-L-histidine.</text>
        <dbReference type="EC" id="2.7.13.3"/>
    </reaction>
</comment>
<dbReference type="InterPro" id="IPR003594">
    <property type="entry name" value="HATPase_dom"/>
</dbReference>
<keyword evidence="7 14" id="KW-0812">Transmembrane</keyword>
<evidence type="ECO:0000256" key="3">
    <source>
        <dbReference type="ARBA" id="ARBA00012438"/>
    </source>
</evidence>
<keyword evidence="12" id="KW-0902">Two-component regulatory system</keyword>
<dbReference type="InterPro" id="IPR005467">
    <property type="entry name" value="His_kinase_dom"/>
</dbReference>
<dbReference type="GO" id="GO:0005886">
    <property type="term" value="C:plasma membrane"/>
    <property type="evidence" value="ECO:0007669"/>
    <property type="project" value="UniProtKB-SubCell"/>
</dbReference>
<dbReference type="GO" id="GO:0005524">
    <property type="term" value="F:ATP binding"/>
    <property type="evidence" value="ECO:0007669"/>
    <property type="project" value="UniProtKB-KW"/>
</dbReference>
<dbReference type="GO" id="GO:0000155">
    <property type="term" value="F:phosphorelay sensor kinase activity"/>
    <property type="evidence" value="ECO:0007669"/>
    <property type="project" value="InterPro"/>
</dbReference>
<keyword evidence="17" id="KW-1185">Reference proteome</keyword>
<keyword evidence="4" id="KW-1003">Cell membrane</keyword>
<keyword evidence="6 16" id="KW-0808">Transferase</keyword>
<evidence type="ECO:0000256" key="7">
    <source>
        <dbReference type="ARBA" id="ARBA00022692"/>
    </source>
</evidence>
<feature type="domain" description="Histidine kinase" evidence="15">
    <location>
        <begin position="353"/>
        <end position="561"/>
    </location>
</feature>
<evidence type="ECO:0000256" key="12">
    <source>
        <dbReference type="ARBA" id="ARBA00023012"/>
    </source>
</evidence>
<evidence type="ECO:0000256" key="14">
    <source>
        <dbReference type="SAM" id="Phobius"/>
    </source>
</evidence>
<protein>
    <recommendedName>
        <fullName evidence="3">histidine kinase</fullName>
        <ecNumber evidence="3">2.7.13.3</ecNumber>
    </recommendedName>
</protein>
<dbReference type="InterPro" id="IPR029151">
    <property type="entry name" value="Sensor-like_sf"/>
</dbReference>
<keyword evidence="8" id="KW-0547">Nucleotide-binding</keyword>
<dbReference type="SMART" id="SM00387">
    <property type="entry name" value="HATPase_c"/>
    <property type="match status" value="1"/>
</dbReference>
<dbReference type="InterPro" id="IPR036890">
    <property type="entry name" value="HATPase_C_sf"/>
</dbReference>
<dbReference type="Gene3D" id="6.10.250.3020">
    <property type="match status" value="1"/>
</dbReference>
<organism evidence="16 17">
    <name type="scientific">Novosphingobium taihuense</name>
    <dbReference type="NCBI Taxonomy" id="260085"/>
    <lineage>
        <taxon>Bacteria</taxon>
        <taxon>Pseudomonadati</taxon>
        <taxon>Pseudomonadota</taxon>
        <taxon>Alphaproteobacteria</taxon>
        <taxon>Sphingomonadales</taxon>
        <taxon>Sphingomonadaceae</taxon>
        <taxon>Novosphingobium</taxon>
    </lineage>
</organism>
<accession>A0A7W7A9E2</accession>
<evidence type="ECO:0000256" key="9">
    <source>
        <dbReference type="ARBA" id="ARBA00022777"/>
    </source>
</evidence>
<dbReference type="RefSeq" id="WP_246415463.1">
    <property type="nucleotide sequence ID" value="NZ_JACHOA010000002.1"/>
</dbReference>
<evidence type="ECO:0000256" key="1">
    <source>
        <dbReference type="ARBA" id="ARBA00000085"/>
    </source>
</evidence>
<evidence type="ECO:0000256" key="5">
    <source>
        <dbReference type="ARBA" id="ARBA00022553"/>
    </source>
</evidence>
<evidence type="ECO:0000256" key="8">
    <source>
        <dbReference type="ARBA" id="ARBA00022741"/>
    </source>
</evidence>
<feature type="transmembrane region" description="Helical" evidence="14">
    <location>
        <begin position="274"/>
        <end position="293"/>
    </location>
</feature>
<dbReference type="EMBL" id="JACHOA010000002">
    <property type="protein sequence ID" value="MBB4612863.1"/>
    <property type="molecule type" value="Genomic_DNA"/>
</dbReference>
<sequence length="561" mass="60499">MALVVFGALGVGLLGGAISERIALARFEQRAMSDASLRQALLSSEIARFRLLPRVLSDDRGVVAAIDSPTPSVRQALNLKLEQLAHEIAAPVIYVIGADAITLGASNWRHPESFVGKSYLFRPYFRDALKSGTGEQFALGNTSRKPGLYLANRSVNNGVVVVKLEFDTIETQWSRAEGVTFVTDRNGVILVSSRPEWRFAATRSLSKSVRLEEEQTSGVRTIGGPPFVTSGMNRILLENGRAYLLATTKPDASGWRVNLALPLKPTVDSAVRSAQFISGLAALIVFGAVALLVERNRQRRVRTQQLEAAVAERTAALRDEMAERTAAEQRAAQLREGLRQANRLATLGQITASVAHETAQPVAAIRNYAANSAIMLERGDGDGVRQNLAAISRLAERIGSVTSHLRGFARKGAGIVGEVPLDEVIEGARLILKEQLAPIDVQIRGRRRKVCVKGERVRLEQVLVNLLQNAAEALDAVAEPRITLEVLADGDCVRLRVSDNGPGIDATIADTLFTPFSTSRTTGLGLGLVIAKDIIEELGGTLSLVESDGGACFEVRMVRVP</sequence>
<dbReference type="SUPFAM" id="SSF47384">
    <property type="entry name" value="Homodimeric domain of signal transducing histidine kinase"/>
    <property type="match status" value="1"/>
</dbReference>
<dbReference type="PANTHER" id="PTHR43065">
    <property type="entry name" value="SENSOR HISTIDINE KINASE"/>
    <property type="match status" value="1"/>
</dbReference>
<evidence type="ECO:0000256" key="10">
    <source>
        <dbReference type="ARBA" id="ARBA00022840"/>
    </source>
</evidence>
<evidence type="ECO:0000256" key="2">
    <source>
        <dbReference type="ARBA" id="ARBA00004651"/>
    </source>
</evidence>
<dbReference type="PIRSF" id="PIRSF036431">
    <property type="entry name" value="STHK_DctB"/>
    <property type="match status" value="1"/>
</dbReference>
<reference evidence="16 17" key="1">
    <citation type="submission" date="2020-08" db="EMBL/GenBank/DDBJ databases">
        <title>Genomic Encyclopedia of Type Strains, Phase IV (KMG-IV): sequencing the most valuable type-strain genomes for metagenomic binning, comparative biology and taxonomic classification.</title>
        <authorList>
            <person name="Goeker M."/>
        </authorList>
    </citation>
    <scope>NUCLEOTIDE SEQUENCE [LARGE SCALE GENOMIC DNA]</scope>
    <source>
        <strain evidence="16 17">DSM 17507</strain>
    </source>
</reference>
<keyword evidence="14" id="KW-0472">Membrane</keyword>
<dbReference type="SUPFAM" id="SSF55874">
    <property type="entry name" value="ATPase domain of HSP90 chaperone/DNA topoisomerase II/histidine kinase"/>
    <property type="match status" value="1"/>
</dbReference>
<dbReference type="InterPro" id="IPR003661">
    <property type="entry name" value="HisK_dim/P_dom"/>
</dbReference>
<evidence type="ECO:0000256" key="13">
    <source>
        <dbReference type="SAM" id="Coils"/>
    </source>
</evidence>
<dbReference type="PANTHER" id="PTHR43065:SF46">
    <property type="entry name" value="C4-DICARBOXYLATE TRANSPORT SENSOR PROTEIN DCTB"/>
    <property type="match status" value="1"/>
</dbReference>
<dbReference type="SUPFAM" id="SSF103190">
    <property type="entry name" value="Sensory domain-like"/>
    <property type="match status" value="1"/>
</dbReference>
<dbReference type="Proteomes" id="UP000538566">
    <property type="component" value="Unassembled WGS sequence"/>
</dbReference>
<dbReference type="Gene3D" id="3.30.450.20">
    <property type="entry name" value="PAS domain"/>
    <property type="match status" value="2"/>
</dbReference>
<comment type="caution">
    <text evidence="16">The sequence shown here is derived from an EMBL/GenBank/DDBJ whole genome shotgun (WGS) entry which is preliminary data.</text>
</comment>
<dbReference type="AlphaFoldDB" id="A0A7W7A9E2"/>
<feature type="coiled-coil region" evidence="13">
    <location>
        <begin position="317"/>
        <end position="344"/>
    </location>
</feature>
<name>A0A7W7A9E2_9SPHN</name>
<gene>
    <name evidence="16" type="ORF">GGR37_001122</name>
</gene>
<keyword evidence="11 14" id="KW-1133">Transmembrane helix</keyword>
<dbReference type="PROSITE" id="PS50109">
    <property type="entry name" value="HIS_KIN"/>
    <property type="match status" value="1"/>
</dbReference>
<dbReference type="InterPro" id="IPR036097">
    <property type="entry name" value="HisK_dim/P_sf"/>
</dbReference>
<dbReference type="InterPro" id="IPR017055">
    <property type="entry name" value="Sig_transdc_His_kinase_DctB"/>
</dbReference>
<evidence type="ECO:0000256" key="6">
    <source>
        <dbReference type="ARBA" id="ARBA00022679"/>
    </source>
</evidence>
<evidence type="ECO:0000313" key="17">
    <source>
        <dbReference type="Proteomes" id="UP000538566"/>
    </source>
</evidence>
<proteinExistence type="predicted"/>
<dbReference type="Gene3D" id="3.30.565.10">
    <property type="entry name" value="Histidine kinase-like ATPase, C-terminal domain"/>
    <property type="match status" value="1"/>
</dbReference>
<evidence type="ECO:0000256" key="11">
    <source>
        <dbReference type="ARBA" id="ARBA00022989"/>
    </source>
</evidence>
<keyword evidence="9 16" id="KW-0418">Kinase</keyword>
<dbReference type="PRINTS" id="PR00344">
    <property type="entry name" value="BCTRLSENSOR"/>
</dbReference>
<evidence type="ECO:0000259" key="15">
    <source>
        <dbReference type="PROSITE" id="PS50109"/>
    </source>
</evidence>
<keyword evidence="10" id="KW-0067">ATP-binding</keyword>
<evidence type="ECO:0000313" key="16">
    <source>
        <dbReference type="EMBL" id="MBB4612863.1"/>
    </source>
</evidence>
<keyword evidence="13" id="KW-0175">Coiled coil</keyword>
<comment type="subcellular location">
    <subcellularLocation>
        <location evidence="2">Cell membrane</location>
        <topology evidence="2">Multi-pass membrane protein</topology>
    </subcellularLocation>
</comment>
<dbReference type="EC" id="2.7.13.3" evidence="3"/>
<dbReference type="CDD" id="cd00082">
    <property type="entry name" value="HisKA"/>
    <property type="match status" value="1"/>
</dbReference>
<dbReference type="Gene3D" id="1.10.287.130">
    <property type="match status" value="1"/>
</dbReference>